<organism evidence="2 3">
    <name type="scientific">Fodinibius salsisoli</name>
    <dbReference type="NCBI Taxonomy" id="2820877"/>
    <lineage>
        <taxon>Bacteria</taxon>
        <taxon>Pseudomonadati</taxon>
        <taxon>Balneolota</taxon>
        <taxon>Balneolia</taxon>
        <taxon>Balneolales</taxon>
        <taxon>Balneolaceae</taxon>
        <taxon>Fodinibius</taxon>
    </lineage>
</organism>
<comment type="caution">
    <text evidence="2">The sequence shown here is derived from an EMBL/GenBank/DDBJ whole genome shotgun (WGS) entry which is preliminary data.</text>
</comment>
<accession>A0ABT3PQW9</accession>
<name>A0ABT3PQW9_9BACT</name>
<dbReference type="RefSeq" id="WP_265767040.1">
    <property type="nucleotide sequence ID" value="NZ_JAGGJA010000011.1"/>
</dbReference>
<feature type="chain" id="PRO_5047136828" description="Outer membrane protein beta-barrel domain-containing protein" evidence="1">
    <location>
        <begin position="25"/>
        <end position="172"/>
    </location>
</feature>
<proteinExistence type="predicted"/>
<keyword evidence="1" id="KW-0732">Signal</keyword>
<evidence type="ECO:0000256" key="1">
    <source>
        <dbReference type="SAM" id="SignalP"/>
    </source>
</evidence>
<gene>
    <name evidence="2" type="ORF">J6I44_15410</name>
</gene>
<protein>
    <recommendedName>
        <fullName evidence="4">Outer membrane protein beta-barrel domain-containing protein</fullName>
    </recommendedName>
</protein>
<dbReference type="EMBL" id="JAGGJA010000011">
    <property type="protein sequence ID" value="MCW9708253.1"/>
    <property type="molecule type" value="Genomic_DNA"/>
</dbReference>
<dbReference type="Proteomes" id="UP001207918">
    <property type="component" value="Unassembled WGS sequence"/>
</dbReference>
<reference evidence="2 3" key="1">
    <citation type="submission" date="2021-03" db="EMBL/GenBank/DDBJ databases">
        <title>Aliifodinibius sp. nov., a new bacterium isolated from saline soil.</title>
        <authorList>
            <person name="Galisteo C."/>
            <person name="De La Haba R."/>
            <person name="Sanchez-Porro C."/>
            <person name="Ventosa A."/>
        </authorList>
    </citation>
    <scope>NUCLEOTIDE SEQUENCE [LARGE SCALE GENOMIC DNA]</scope>
    <source>
        <strain evidence="2 3">1BSP15-2V2</strain>
    </source>
</reference>
<feature type="signal peptide" evidence="1">
    <location>
        <begin position="1"/>
        <end position="24"/>
    </location>
</feature>
<evidence type="ECO:0008006" key="4">
    <source>
        <dbReference type="Google" id="ProtNLM"/>
    </source>
</evidence>
<sequence>MKKIIVYGCLIFGIIFATHFQAKAQGFQEGDVAVNAGIGLATTYSTPVADLNMPFGGGFEYGIADLTPGLIGVGGEIGYVSGGDLDIFYIGGKGSYHFNELLELENDDVDLYGGIGLYYRNFSYSEDNINFGNDVVASFHLGGRYYFANNIGGYAEIGNNWAWLNIGAVVKL</sequence>
<evidence type="ECO:0000313" key="3">
    <source>
        <dbReference type="Proteomes" id="UP001207918"/>
    </source>
</evidence>
<keyword evidence="3" id="KW-1185">Reference proteome</keyword>
<evidence type="ECO:0000313" key="2">
    <source>
        <dbReference type="EMBL" id="MCW9708253.1"/>
    </source>
</evidence>